<dbReference type="Proteomes" id="UP000198757">
    <property type="component" value="Unassembled WGS sequence"/>
</dbReference>
<dbReference type="STRING" id="1285928.SAMN04487894_11388"/>
<evidence type="ECO:0000256" key="1">
    <source>
        <dbReference type="SAM" id="Phobius"/>
    </source>
</evidence>
<feature type="transmembrane region" description="Helical" evidence="1">
    <location>
        <begin position="49"/>
        <end position="69"/>
    </location>
</feature>
<feature type="transmembrane region" description="Helical" evidence="1">
    <location>
        <begin position="76"/>
        <end position="95"/>
    </location>
</feature>
<accession>A0A1G6XID7</accession>
<protein>
    <submittedName>
        <fullName evidence="2">Uncharacterized protein</fullName>
    </submittedName>
</protein>
<gene>
    <name evidence="2" type="ORF">SAMN04487894_11388</name>
</gene>
<keyword evidence="1" id="KW-1133">Transmembrane helix</keyword>
<keyword evidence="1" id="KW-0472">Membrane</keyword>
<feature type="transmembrane region" description="Helical" evidence="1">
    <location>
        <begin position="156"/>
        <end position="178"/>
    </location>
</feature>
<reference evidence="3" key="1">
    <citation type="submission" date="2016-10" db="EMBL/GenBank/DDBJ databases">
        <authorList>
            <person name="Varghese N."/>
            <person name="Submissions S."/>
        </authorList>
    </citation>
    <scope>NUCLEOTIDE SEQUENCE [LARGE SCALE GENOMIC DNA]</scope>
    <source>
        <strain evidence="3">DSM 25811 / CCM 8410 / LMG 26954 / E90</strain>
    </source>
</reference>
<dbReference type="RefSeq" id="WP_090391925.1">
    <property type="nucleotide sequence ID" value="NZ_FMZO01000013.1"/>
</dbReference>
<name>A0A1G6XID7_NIADE</name>
<organism evidence="2 3">
    <name type="scientific">Niabella drilacis (strain DSM 25811 / CCM 8410 / CCUG 62505 / LMG 26954 / E90)</name>
    <dbReference type="NCBI Taxonomy" id="1285928"/>
    <lineage>
        <taxon>Bacteria</taxon>
        <taxon>Pseudomonadati</taxon>
        <taxon>Bacteroidota</taxon>
        <taxon>Chitinophagia</taxon>
        <taxon>Chitinophagales</taxon>
        <taxon>Chitinophagaceae</taxon>
        <taxon>Niabella</taxon>
    </lineage>
</organism>
<evidence type="ECO:0000313" key="3">
    <source>
        <dbReference type="Proteomes" id="UP000198757"/>
    </source>
</evidence>
<proteinExistence type="predicted"/>
<evidence type="ECO:0000313" key="2">
    <source>
        <dbReference type="EMBL" id="SDD77930.1"/>
    </source>
</evidence>
<sequence>MENTELINIWKQQNAKIEKIVAINEFLLKEAINDKARTSLTSLIKLKTAGIIAFALYLLLLSYALVYALFHYSSAWNYFIVSISVITLVNIKGFADYVKHLVWANHINYNGSIIEIQQQLSRLQLSIISHAKTMCFQFPFYTTFYLTNKWFPQEVGLGYIVFQAVLTGSFIYFSFWLYKNHKPENLDKKWFRDLIAGSGGKSVIKAMTFYKEMEAYNSDDKNAGR</sequence>
<dbReference type="OrthoDB" id="5706484at2"/>
<dbReference type="EMBL" id="FMZO01000013">
    <property type="protein sequence ID" value="SDD77930.1"/>
    <property type="molecule type" value="Genomic_DNA"/>
</dbReference>
<keyword evidence="1" id="KW-0812">Transmembrane</keyword>
<keyword evidence="3" id="KW-1185">Reference proteome</keyword>
<dbReference type="AlphaFoldDB" id="A0A1G6XID7"/>